<dbReference type="PANTHER" id="PTHR42845:SF2">
    <property type="entry name" value="F420-NON-REDUCING HYDROGENASE VHU SUBUNIT G"/>
    <property type="match status" value="1"/>
</dbReference>
<evidence type="ECO:0000313" key="7">
    <source>
        <dbReference type="EMBL" id="EGJ49723.1"/>
    </source>
</evidence>
<dbReference type="Gene3D" id="3.40.50.700">
    <property type="entry name" value="NADH:ubiquinone oxidoreductase-like, 20kDa subunit"/>
    <property type="match status" value="1"/>
</dbReference>
<reference evidence="7 8" key="1">
    <citation type="journal article" date="2011" name="J. Bacteriol.">
        <title>Genome sequence of the mercury-methylating and pleomorphic Desulfovibrio africanus Strain Walvis Bay.</title>
        <authorList>
            <person name="Brown S.D."/>
            <person name="Wall J.D."/>
            <person name="Kucken A.M."/>
            <person name="Gilmour C.C."/>
            <person name="Podar M."/>
            <person name="Brandt C.C."/>
            <person name="Teshima H."/>
            <person name="Detter J.C."/>
            <person name="Han C.S."/>
            <person name="Land M.L."/>
            <person name="Lucas S."/>
            <person name="Han J."/>
            <person name="Pennacchio L."/>
            <person name="Nolan M."/>
            <person name="Pitluck S."/>
            <person name="Woyke T."/>
            <person name="Goodwin L."/>
            <person name="Palumbo A.V."/>
            <person name="Elias D.A."/>
        </authorList>
    </citation>
    <scope>NUCLEOTIDE SEQUENCE [LARGE SCALE GENOMIC DNA]</scope>
    <source>
        <strain evidence="7 8">Walvis Bay</strain>
    </source>
</reference>
<evidence type="ECO:0000259" key="6">
    <source>
        <dbReference type="Pfam" id="PF01058"/>
    </source>
</evidence>
<dbReference type="PANTHER" id="PTHR42845">
    <property type="entry name" value="COENZYME F420-REDUCING HYDROGENASE, GAMMA SUBUNIT"/>
    <property type="match status" value="1"/>
</dbReference>
<evidence type="ECO:0000256" key="4">
    <source>
        <dbReference type="ARBA" id="ARBA00023002"/>
    </source>
</evidence>
<dbReference type="SUPFAM" id="SSF56770">
    <property type="entry name" value="HydA/Nqo6-like"/>
    <property type="match status" value="1"/>
</dbReference>
<dbReference type="Proteomes" id="UP000007844">
    <property type="component" value="Chromosome"/>
</dbReference>
<evidence type="ECO:0000313" key="8">
    <source>
        <dbReference type="Proteomes" id="UP000007844"/>
    </source>
</evidence>
<dbReference type="InterPro" id="IPR051349">
    <property type="entry name" value="Hydrogenase_assoc-protein"/>
</dbReference>
<dbReference type="GO" id="GO:0051536">
    <property type="term" value="F:iron-sulfur cluster binding"/>
    <property type="evidence" value="ECO:0007669"/>
    <property type="project" value="InterPro"/>
</dbReference>
<keyword evidence="8" id="KW-1185">Reference proteome</keyword>
<dbReference type="GO" id="GO:0047806">
    <property type="term" value="F:cytochrome-c3 hydrogenase activity"/>
    <property type="evidence" value="ECO:0007669"/>
    <property type="project" value="UniProtKB-EC"/>
</dbReference>
<evidence type="ECO:0000256" key="2">
    <source>
        <dbReference type="ARBA" id="ARBA00012159"/>
    </source>
</evidence>
<proteinExistence type="predicted"/>
<dbReference type="InterPro" id="IPR006137">
    <property type="entry name" value="NADH_UbQ_OxRdtase-like_20kDa"/>
</dbReference>
<organism evidence="7 8">
    <name type="scientific">Desulfocurvibacter africanus subsp. africanus str. Walvis Bay</name>
    <dbReference type="NCBI Taxonomy" id="690850"/>
    <lineage>
        <taxon>Bacteria</taxon>
        <taxon>Pseudomonadati</taxon>
        <taxon>Thermodesulfobacteriota</taxon>
        <taxon>Desulfovibrionia</taxon>
        <taxon>Desulfovibrionales</taxon>
        <taxon>Desulfovibrionaceae</taxon>
        <taxon>Desulfocurvibacter</taxon>
    </lineage>
</organism>
<dbReference type="EMBL" id="CP003221">
    <property type="protein sequence ID" value="EGJ49723.1"/>
    <property type="molecule type" value="Genomic_DNA"/>
</dbReference>
<dbReference type="KEGG" id="daf:Desaf_1385"/>
<dbReference type="STRING" id="690850.Desaf_1385"/>
<dbReference type="EC" id="1.12.2.1" evidence="2"/>
<accession>F3YZM4</accession>
<dbReference type="RefSeq" id="WP_014259513.1">
    <property type="nucleotide sequence ID" value="NC_016629.1"/>
</dbReference>
<sequence>MVKVAEEWLNSCSGCEIAILNIGDALVDLLPSLEFVHIPVLIDKKYYGQTGEGKHLEIPKAVVGIVSGGVKNSEHLEVLHKMRESCDILIALGTCATDGGLPALANMYTNDEIREFSYHDSPTTVDKGVRPNPDKFHIPHMLEHCTALDEHVKVDIKIPGCPPHPEWIAGAVLALLDGKTEFKLPERSVCDVCPTKRERKKSDTGVLKRMLETPEYDPEKPVSDMRCLLEQGFMCLGPVTRAGCGGMQARTPRCISARVPCRGCYGPVRESALPLIDYVSALASVGYDPAKMPDRRGFLARFSGGHGVLKKI</sequence>
<dbReference type="Pfam" id="PF01058">
    <property type="entry name" value="Oxidored_q6"/>
    <property type="match status" value="1"/>
</dbReference>
<comment type="catalytic activity">
    <reaction evidence="5">
        <text>2 Fe(III)-[cytochrome c3] + H2 = 2 Fe(II)-[cytochrome c3] + 2 H(+)</text>
        <dbReference type="Rhea" id="RHEA:20625"/>
        <dbReference type="Rhea" id="RHEA-COMP:11576"/>
        <dbReference type="Rhea" id="RHEA-COMP:11577"/>
        <dbReference type="ChEBI" id="CHEBI:15378"/>
        <dbReference type="ChEBI" id="CHEBI:18276"/>
        <dbReference type="ChEBI" id="CHEBI:29033"/>
        <dbReference type="ChEBI" id="CHEBI:29034"/>
        <dbReference type="EC" id="1.12.2.1"/>
    </reaction>
</comment>
<name>F3YZM4_DESAF</name>
<comment type="subcellular location">
    <subcellularLocation>
        <location evidence="1">Periplasm</location>
    </subcellularLocation>
</comment>
<dbReference type="AlphaFoldDB" id="F3YZM4"/>
<protein>
    <recommendedName>
        <fullName evidence="2">cytochrome-c3 hydrogenase</fullName>
        <ecNumber evidence="2">1.12.2.1</ecNumber>
    </recommendedName>
</protein>
<gene>
    <name evidence="7" type="ORF">Desaf_1385</name>
</gene>
<keyword evidence="4" id="KW-0560">Oxidoreductase</keyword>
<keyword evidence="7" id="KW-0830">Ubiquinone</keyword>
<evidence type="ECO:0000256" key="1">
    <source>
        <dbReference type="ARBA" id="ARBA00004418"/>
    </source>
</evidence>
<dbReference type="GO" id="GO:0042597">
    <property type="term" value="C:periplasmic space"/>
    <property type="evidence" value="ECO:0007669"/>
    <property type="project" value="UniProtKB-SubCell"/>
</dbReference>
<evidence type="ECO:0000256" key="5">
    <source>
        <dbReference type="ARBA" id="ARBA00029307"/>
    </source>
</evidence>
<dbReference type="InterPro" id="IPR037024">
    <property type="entry name" value="NiFe_Hase_small_N_sf"/>
</dbReference>
<dbReference type="eggNOG" id="COG1941">
    <property type="taxonomic scope" value="Bacteria"/>
</dbReference>
<dbReference type="HOGENOM" id="CLU_053270_0_0_7"/>
<evidence type="ECO:0000256" key="3">
    <source>
        <dbReference type="ARBA" id="ARBA00022764"/>
    </source>
</evidence>
<keyword evidence="3" id="KW-0574">Periplasm</keyword>
<feature type="domain" description="NADH:ubiquinone oxidoreductase-like 20kDa subunit" evidence="6">
    <location>
        <begin position="12"/>
        <end position="175"/>
    </location>
</feature>